<proteinExistence type="predicted"/>
<protein>
    <submittedName>
        <fullName evidence="2">Uncharacterized protein</fullName>
    </submittedName>
</protein>
<evidence type="ECO:0000256" key="1">
    <source>
        <dbReference type="SAM" id="MobiDB-lite"/>
    </source>
</evidence>
<gene>
    <name evidence="2" type="ORF">MCOR_9535</name>
</gene>
<feature type="compositionally biased region" description="Polar residues" evidence="1">
    <location>
        <begin position="145"/>
        <end position="154"/>
    </location>
</feature>
<dbReference type="AlphaFoldDB" id="A0A6J8ARG1"/>
<dbReference type="EMBL" id="CACVKT020001740">
    <property type="protein sequence ID" value="CAC5370880.1"/>
    <property type="molecule type" value="Genomic_DNA"/>
</dbReference>
<dbReference type="Proteomes" id="UP000507470">
    <property type="component" value="Unassembled WGS sequence"/>
</dbReference>
<name>A0A6J8ARG1_MYTCO</name>
<sequence>MSFNNKLSGIEKNLSETTDTLVKIAKKADNIFKFKGNWYNWNLIVISKIISILQLTTFGGIATKKAVRVLEDSSAQVKKRNKLIKIADKSKGGRRTVNECLSDKVASDSEDKKRIRAVNNRAVKKIKAEKTDKRSISKRPAEASGSATQMTHNGTGVSDATFHLQFFRWGSSASGKTFGH</sequence>
<accession>A0A6J8ARG1</accession>
<keyword evidence="3" id="KW-1185">Reference proteome</keyword>
<feature type="compositionally biased region" description="Basic and acidic residues" evidence="1">
    <location>
        <begin position="128"/>
        <end position="141"/>
    </location>
</feature>
<reference evidence="2 3" key="1">
    <citation type="submission" date="2020-06" db="EMBL/GenBank/DDBJ databases">
        <authorList>
            <person name="Li R."/>
            <person name="Bekaert M."/>
        </authorList>
    </citation>
    <scope>NUCLEOTIDE SEQUENCE [LARGE SCALE GENOMIC DNA]</scope>
    <source>
        <strain evidence="3">wild</strain>
    </source>
</reference>
<evidence type="ECO:0000313" key="2">
    <source>
        <dbReference type="EMBL" id="CAC5370880.1"/>
    </source>
</evidence>
<feature type="region of interest" description="Disordered" evidence="1">
    <location>
        <begin position="128"/>
        <end position="154"/>
    </location>
</feature>
<dbReference type="OrthoDB" id="6154445at2759"/>
<organism evidence="2 3">
    <name type="scientific">Mytilus coruscus</name>
    <name type="common">Sea mussel</name>
    <dbReference type="NCBI Taxonomy" id="42192"/>
    <lineage>
        <taxon>Eukaryota</taxon>
        <taxon>Metazoa</taxon>
        <taxon>Spiralia</taxon>
        <taxon>Lophotrochozoa</taxon>
        <taxon>Mollusca</taxon>
        <taxon>Bivalvia</taxon>
        <taxon>Autobranchia</taxon>
        <taxon>Pteriomorphia</taxon>
        <taxon>Mytilida</taxon>
        <taxon>Mytiloidea</taxon>
        <taxon>Mytilidae</taxon>
        <taxon>Mytilinae</taxon>
        <taxon>Mytilus</taxon>
    </lineage>
</organism>
<evidence type="ECO:0000313" key="3">
    <source>
        <dbReference type="Proteomes" id="UP000507470"/>
    </source>
</evidence>